<dbReference type="AlphaFoldDB" id="A0A1H0G0S4"/>
<dbReference type="STRING" id="582672.SAMN05216360_113193"/>
<gene>
    <name evidence="1" type="ORF">SAMN05216360_113193</name>
</gene>
<proteinExistence type="predicted"/>
<dbReference type="EMBL" id="FNHS01000013">
    <property type="protein sequence ID" value="SDO00528.1"/>
    <property type="molecule type" value="Genomic_DNA"/>
</dbReference>
<protein>
    <submittedName>
        <fullName evidence="1">Uncharacterized protein</fullName>
    </submittedName>
</protein>
<dbReference type="Proteomes" id="UP000198704">
    <property type="component" value="Unassembled WGS sequence"/>
</dbReference>
<keyword evidence="2" id="KW-1185">Reference proteome</keyword>
<reference evidence="2" key="1">
    <citation type="submission" date="2016-10" db="EMBL/GenBank/DDBJ databases">
        <authorList>
            <person name="Varghese N."/>
            <person name="Submissions S."/>
        </authorList>
    </citation>
    <scope>NUCLEOTIDE SEQUENCE [LARGE SCALE GENOMIC DNA]</scope>
    <source>
        <strain evidence="2">BL47</strain>
    </source>
</reference>
<evidence type="ECO:0000313" key="2">
    <source>
        <dbReference type="Proteomes" id="UP000198704"/>
    </source>
</evidence>
<name>A0A1H0G0S4_9HYPH</name>
<accession>A0A1H0G0S4</accession>
<sequence length="265" mass="28566">MAPRFTVIQGGLSEQAEPAGQRTWQVLDRAAGWQVDLRRLEGVDAHAGSARRAVLVRNIGTDPRRDFDHLPPLAQHRSAGHSVALAWDRDAEIGREVFQGVEPWAMPYPVRGDRAPSCTPPETEIAGLVAQAAAEAVDRAVKARLRTLRRPIRLVGAAEPVRVSSPVRPAPAANRSTRPPTVPATAFIGIRPVGWDAAAAPVRPLTESAALRDPAAVSQGRLVGRFFRGWGALRIEFLRRAGEVVAGTRRLGTGAASAPWRRARA</sequence>
<dbReference type="RefSeq" id="WP_091719272.1">
    <property type="nucleotide sequence ID" value="NZ_FNHS01000013.1"/>
</dbReference>
<organism evidence="1 2">
    <name type="scientific">Methylobacterium phyllostachyos</name>
    <dbReference type="NCBI Taxonomy" id="582672"/>
    <lineage>
        <taxon>Bacteria</taxon>
        <taxon>Pseudomonadati</taxon>
        <taxon>Pseudomonadota</taxon>
        <taxon>Alphaproteobacteria</taxon>
        <taxon>Hyphomicrobiales</taxon>
        <taxon>Methylobacteriaceae</taxon>
        <taxon>Methylobacterium</taxon>
    </lineage>
</organism>
<evidence type="ECO:0000313" key="1">
    <source>
        <dbReference type="EMBL" id="SDO00528.1"/>
    </source>
</evidence>
<dbReference type="OrthoDB" id="7986156at2"/>